<feature type="compositionally biased region" description="Basic and acidic residues" evidence="1">
    <location>
        <begin position="8"/>
        <end position="20"/>
    </location>
</feature>
<evidence type="ECO:0000313" key="2">
    <source>
        <dbReference type="EMBL" id="CAK9065019.1"/>
    </source>
</evidence>
<keyword evidence="3" id="KW-1185">Reference proteome</keyword>
<evidence type="ECO:0000256" key="1">
    <source>
        <dbReference type="SAM" id="MobiDB-lite"/>
    </source>
</evidence>
<feature type="region of interest" description="Disordered" evidence="1">
    <location>
        <begin position="1"/>
        <end position="30"/>
    </location>
</feature>
<dbReference type="Proteomes" id="UP001642464">
    <property type="component" value="Unassembled WGS sequence"/>
</dbReference>
<organism evidence="2 3">
    <name type="scientific">Durusdinium trenchii</name>
    <dbReference type="NCBI Taxonomy" id="1381693"/>
    <lineage>
        <taxon>Eukaryota</taxon>
        <taxon>Sar</taxon>
        <taxon>Alveolata</taxon>
        <taxon>Dinophyceae</taxon>
        <taxon>Suessiales</taxon>
        <taxon>Symbiodiniaceae</taxon>
        <taxon>Durusdinium</taxon>
    </lineage>
</organism>
<gene>
    <name evidence="2" type="ORF">SCF082_LOCUS33371</name>
</gene>
<comment type="caution">
    <text evidence="2">The sequence shown here is derived from an EMBL/GenBank/DDBJ whole genome shotgun (WGS) entry which is preliminary data.</text>
</comment>
<dbReference type="EMBL" id="CAXAMM010029602">
    <property type="protein sequence ID" value="CAK9065019.1"/>
    <property type="molecule type" value="Genomic_DNA"/>
</dbReference>
<protein>
    <submittedName>
        <fullName evidence="2">Uncharacterized protein</fullName>
    </submittedName>
</protein>
<proteinExistence type="predicted"/>
<sequence>MAVTPFRAKAEERAKLKANESESPEPPSKRVCNTYEKQLAKLPKGDLQTVKDMGSGTDLLDYVSSFRGESSGAHPASLISELYGASEHSNMLHCQQIEGWYAEYANTVRNMPYLYKKPSQATNGEHPSDWNTEQRLTAVVQEFNETSGLQSKHRIEDDRDYAADIEAAVTAKLSTWKPEHLALWVDLVDGPKAPAAIPTPAEMVEIEDQAQAAKFREVRAKISQDIMDMAAYNSKQDESKRRSHVVTVMHEKSQVDAKDVDTILYFDCPKLGVLSQAEINMVGDMSEKVLGKNPTRSVLVLIPPKLEDKLLASRIEMRAFTLNLDLSEIHGNRDLPSAFICYLGVCDATLPLKGSVQAIFGRGKACDRKSFYAAVVVNPTTYDGCLELAGVKGGYTVLASSGYHPAYTCSKELVKTHLLEAWKNGRAPMANVLPRYRKNPPAEELPSDPAKPEMRICQISDGKLVVPRDVRQCFLTCPIWGPEWRQFLQDFDRDWGVAIPSSSPQKPASTPTPEKTLAKQEVKETSEEFWAKHFKEDPKTVDALKSKFGDDITEMAGADQASSLILTPGPQLYIAAKDATCLQLSATVPLISHGAGTWLLGAKADKFKSENPNKGIPCSWSSDEVPVIVEEIAFACLKVERFPNQLSTR</sequence>
<reference evidence="2 3" key="1">
    <citation type="submission" date="2024-02" db="EMBL/GenBank/DDBJ databases">
        <authorList>
            <person name="Chen Y."/>
            <person name="Shah S."/>
            <person name="Dougan E. K."/>
            <person name="Thang M."/>
            <person name="Chan C."/>
        </authorList>
    </citation>
    <scope>NUCLEOTIDE SEQUENCE [LARGE SCALE GENOMIC DNA]</scope>
</reference>
<accession>A0ABP0NRE8</accession>
<evidence type="ECO:0000313" key="3">
    <source>
        <dbReference type="Proteomes" id="UP001642464"/>
    </source>
</evidence>
<name>A0ABP0NRE8_9DINO</name>